<evidence type="ECO:0000313" key="1">
    <source>
        <dbReference type="EMBL" id="MEP0818406.1"/>
    </source>
</evidence>
<dbReference type="EMBL" id="JAMPKM010000008">
    <property type="protein sequence ID" value="MEP0818406.1"/>
    <property type="molecule type" value="Genomic_DNA"/>
</dbReference>
<organism evidence="1 2">
    <name type="scientific">Trichocoleus desertorum GB2-A4</name>
    <dbReference type="NCBI Taxonomy" id="2933944"/>
    <lineage>
        <taxon>Bacteria</taxon>
        <taxon>Bacillati</taxon>
        <taxon>Cyanobacteriota</taxon>
        <taxon>Cyanophyceae</taxon>
        <taxon>Leptolyngbyales</taxon>
        <taxon>Trichocoleusaceae</taxon>
        <taxon>Trichocoleus</taxon>
    </lineage>
</organism>
<sequence>MSTQISASPLPTLIEIRSGLPNICGWETEINTVVNHNQPIFSPQTNLQLADITAGFACALHMHQPTIPAGANGALISNLQYMFEHPGEGDNHNADPFTWCYSRMGEFIPQLVAEECHPRMMLDYSGNLLWGLRQLGREDVLNNLKRLACDPQYQPYVEWLGTMWSHAVIPSTPIPDIKLHIQAWQQHFAAIFGYDALKRVKGFSPPEMHLPNHPDTLYEYIKALKECGYRWLMVQEHSVENIDGSGLQHDQKYIPNRLVARNCHGETISITALIKTQGSDTKLVGQMQPYYEAKGRSHQQIGDVTVPSLVTQIADGENGGVMMNEFPQAFFKACHEVREQGGGRVGTVALNGTEYLELIEAAGASPEDYPICQAVNQHKIWQRVDPDKATPEAVEKAIAELKATDHQFHMDGASWTNHLSWVNGYENVLDPMRKLSALFHEKYDRLVEQDSSVTQRSDYQEALLYNLLLQTSCFRYWGQGTWTDYARELYRRGEASLLARTS</sequence>
<dbReference type="RefSeq" id="WP_190441863.1">
    <property type="nucleotide sequence ID" value="NZ_JAMPKM010000008.1"/>
</dbReference>
<dbReference type="InterPro" id="IPR011330">
    <property type="entry name" value="Glyco_hydro/deAcase_b/a-brl"/>
</dbReference>
<keyword evidence="2" id="KW-1185">Reference proteome</keyword>
<name>A0ABV0JBJ1_9CYAN</name>
<dbReference type="SUPFAM" id="SSF88713">
    <property type="entry name" value="Glycoside hydrolase/deacetylase"/>
    <property type="match status" value="1"/>
</dbReference>
<comment type="caution">
    <text evidence="1">The sequence shown here is derived from an EMBL/GenBank/DDBJ whole genome shotgun (WGS) entry which is preliminary data.</text>
</comment>
<dbReference type="GO" id="GO:0016787">
    <property type="term" value="F:hydrolase activity"/>
    <property type="evidence" value="ECO:0007669"/>
    <property type="project" value="UniProtKB-KW"/>
</dbReference>
<evidence type="ECO:0000313" key="2">
    <source>
        <dbReference type="Proteomes" id="UP001464891"/>
    </source>
</evidence>
<protein>
    <submittedName>
        <fullName evidence="1">Glycosyl hydrolase family 57</fullName>
    </submittedName>
</protein>
<dbReference type="Proteomes" id="UP001464891">
    <property type="component" value="Unassembled WGS sequence"/>
</dbReference>
<dbReference type="PANTHER" id="PTHR36306">
    <property type="entry name" value="ALPHA-AMYLASE-RELATED-RELATED"/>
    <property type="match status" value="1"/>
</dbReference>
<dbReference type="CDD" id="cd10798">
    <property type="entry name" value="GH57N_like_1"/>
    <property type="match status" value="1"/>
</dbReference>
<dbReference type="Gene3D" id="3.20.110.20">
    <property type="match status" value="1"/>
</dbReference>
<gene>
    <name evidence="1" type="ORF">NC998_15000</name>
</gene>
<accession>A0ABV0JBJ1</accession>
<keyword evidence="1" id="KW-0378">Hydrolase</keyword>
<reference evidence="1 2" key="1">
    <citation type="submission" date="2022-04" db="EMBL/GenBank/DDBJ databases">
        <title>Positive selection, recombination, and allopatry shape intraspecific diversity of widespread and dominant cyanobacteria.</title>
        <authorList>
            <person name="Wei J."/>
            <person name="Shu W."/>
            <person name="Hu C."/>
        </authorList>
    </citation>
    <scope>NUCLEOTIDE SEQUENCE [LARGE SCALE GENOMIC DNA]</scope>
    <source>
        <strain evidence="1 2">GB2-A4</strain>
    </source>
</reference>
<dbReference type="InterPro" id="IPR052046">
    <property type="entry name" value="GH57_Enzymes"/>
</dbReference>
<dbReference type="PANTHER" id="PTHR36306:SF5">
    <property type="entry name" value="SLR1535 PROTEIN"/>
    <property type="match status" value="1"/>
</dbReference>
<proteinExistence type="predicted"/>